<dbReference type="GO" id="GO:0006412">
    <property type="term" value="P:translation"/>
    <property type="evidence" value="ECO:0007669"/>
    <property type="project" value="InterPro"/>
</dbReference>
<keyword evidence="8" id="KW-1185">Reference proteome</keyword>
<feature type="region of interest" description="Disordered" evidence="5">
    <location>
        <begin position="201"/>
        <end position="236"/>
    </location>
</feature>
<name>A0A317WFX0_ASPEC</name>
<dbReference type="NCBIfam" id="TIGR00307">
    <property type="entry name" value="eS8"/>
    <property type="match status" value="1"/>
</dbReference>
<dbReference type="Gene3D" id="3.60.21.10">
    <property type="match status" value="1"/>
</dbReference>
<comment type="caution">
    <text evidence="7">The sequence shown here is derived from an EMBL/GenBank/DDBJ whole genome shotgun (WGS) entry which is preliminary data.</text>
</comment>
<dbReference type="VEuPathDB" id="FungiDB:BO83DRAFT_422322"/>
<dbReference type="PANTHER" id="PTHR10394">
    <property type="entry name" value="40S RIBOSOMAL PROTEIN S8"/>
    <property type="match status" value="1"/>
</dbReference>
<proteinExistence type="inferred from homology"/>
<feature type="region of interest" description="Disordered" evidence="5">
    <location>
        <begin position="1"/>
        <end position="36"/>
    </location>
</feature>
<dbReference type="EMBL" id="MSFU01000001">
    <property type="protein sequence ID" value="PWY85376.1"/>
    <property type="molecule type" value="Genomic_DNA"/>
</dbReference>
<dbReference type="AlphaFoldDB" id="A0A317WFX0"/>
<accession>A0A317WFX0</accession>
<feature type="region of interest" description="Disordered" evidence="5">
    <location>
        <begin position="120"/>
        <end position="139"/>
    </location>
</feature>
<sequence length="541" mass="60718">MGISRDSRHKRSATGAKRATYRKKRAFEKGRQPSNTRIGTKRIHLVRTRGGNQKFRALRLESGNFSWGSEGISRKTRVIVVAYHPSNNELVRTNTLTKSAVVQIDAAPFRQWYEAHYGQPIGRRRQQKTETTEEKKSNSVVKKQAARFAEQGKVESAVERQFESGRLYAVVSSRPGQSGRVDGYILEGDELAFYQRAIRNEDINPPPKRHPHPNPLPSLPPRQHHPLPAPPPPTDLLIHAGDLTKVGHKHEHLTTLSFLKSAPAPLKLIIPGNHDITLDEPYYKRIGHYRHRYRTDHTAPSATAGSDNVSAGKLTLGRGLSDEELREIKELYTGKEAQDAGIRYLEEGMHVFRLGNGAVLRVYASPYTPEFCQWGFAYPRNMDRYNPPEEEEGGDEDGDNGEGERGRKVVVVPDYPGVDVMITHGPPYGVLDQVVPNHMSVGCEHLYRAVKRARPRLHVFGHIHEGYGATRREWSSGNESVIQCDKERTLEERCARVDVSGEGGNGLRVGEETLFVNASVVTVQYHAVNAPWVVEMDLPAE</sequence>
<dbReference type="GO" id="GO:0003735">
    <property type="term" value="F:structural constituent of ribosome"/>
    <property type="evidence" value="ECO:0007669"/>
    <property type="project" value="InterPro"/>
</dbReference>
<feature type="region of interest" description="Disordered" evidence="5">
    <location>
        <begin position="383"/>
        <end position="406"/>
    </location>
</feature>
<dbReference type="InterPro" id="IPR001047">
    <property type="entry name" value="Ribosomal_eS8"/>
</dbReference>
<evidence type="ECO:0000256" key="3">
    <source>
        <dbReference type="ARBA" id="ARBA00023274"/>
    </source>
</evidence>
<protein>
    <recommendedName>
        <fullName evidence="4">40S ribosomal protein S8</fullName>
    </recommendedName>
</protein>
<dbReference type="SUPFAM" id="SSF56300">
    <property type="entry name" value="Metallo-dependent phosphatases"/>
    <property type="match status" value="1"/>
</dbReference>
<dbReference type="OrthoDB" id="630188at2759"/>
<dbReference type="Gene3D" id="3.10.290.70">
    <property type="match status" value="1"/>
</dbReference>
<evidence type="ECO:0000256" key="2">
    <source>
        <dbReference type="ARBA" id="ARBA00022980"/>
    </source>
</evidence>
<dbReference type="InterPro" id="IPR022309">
    <property type="entry name" value="Ribosomal_Se8/biogenesis_NSA2"/>
</dbReference>
<dbReference type="InterPro" id="IPR029052">
    <property type="entry name" value="Metallo-depent_PP-like"/>
</dbReference>
<feature type="compositionally biased region" description="Basic and acidic residues" evidence="5">
    <location>
        <begin position="127"/>
        <end position="137"/>
    </location>
</feature>
<dbReference type="CDD" id="cd11380">
    <property type="entry name" value="Ribosomal_S8e_like"/>
    <property type="match status" value="1"/>
</dbReference>
<dbReference type="GeneID" id="37056996"/>
<evidence type="ECO:0000259" key="6">
    <source>
        <dbReference type="Pfam" id="PF00149"/>
    </source>
</evidence>
<keyword evidence="2 4" id="KW-0689">Ribosomal protein</keyword>
<feature type="compositionally biased region" description="Acidic residues" evidence="5">
    <location>
        <begin position="388"/>
        <end position="401"/>
    </location>
</feature>
<organism evidence="7 8">
    <name type="scientific">Aspergillus eucalypticola (strain CBS 122712 / IBT 29274)</name>
    <dbReference type="NCBI Taxonomy" id="1448314"/>
    <lineage>
        <taxon>Eukaryota</taxon>
        <taxon>Fungi</taxon>
        <taxon>Dikarya</taxon>
        <taxon>Ascomycota</taxon>
        <taxon>Pezizomycotina</taxon>
        <taxon>Eurotiomycetes</taxon>
        <taxon>Eurotiomycetidae</taxon>
        <taxon>Eurotiales</taxon>
        <taxon>Aspergillaceae</taxon>
        <taxon>Aspergillus</taxon>
        <taxon>Aspergillus subgen. Circumdati</taxon>
    </lineage>
</organism>
<dbReference type="RefSeq" id="XP_025393296.1">
    <property type="nucleotide sequence ID" value="XM_025535034.1"/>
</dbReference>
<dbReference type="GO" id="GO:1990904">
    <property type="term" value="C:ribonucleoprotein complex"/>
    <property type="evidence" value="ECO:0007669"/>
    <property type="project" value="UniProtKB-KW"/>
</dbReference>
<dbReference type="FunFam" id="3.10.290.70:FF:000007">
    <property type="entry name" value="40S ribosomal protein S8"/>
    <property type="match status" value="1"/>
</dbReference>
<gene>
    <name evidence="7" type="ORF">BO83DRAFT_422322</name>
</gene>
<dbReference type="GO" id="GO:0016787">
    <property type="term" value="F:hydrolase activity"/>
    <property type="evidence" value="ECO:0007669"/>
    <property type="project" value="InterPro"/>
</dbReference>
<evidence type="ECO:0000256" key="1">
    <source>
        <dbReference type="ARBA" id="ARBA00005257"/>
    </source>
</evidence>
<dbReference type="InterPro" id="IPR004843">
    <property type="entry name" value="Calcineurin-like_PHP"/>
</dbReference>
<evidence type="ECO:0000313" key="8">
    <source>
        <dbReference type="Proteomes" id="UP000246171"/>
    </source>
</evidence>
<dbReference type="Pfam" id="PF00149">
    <property type="entry name" value="Metallophos"/>
    <property type="match status" value="1"/>
</dbReference>
<dbReference type="Gene3D" id="1.10.168.20">
    <property type="entry name" value="Ribosomal protein S8e, subdomain"/>
    <property type="match status" value="1"/>
</dbReference>
<keyword evidence="3 4" id="KW-0687">Ribonucleoprotein</keyword>
<dbReference type="GO" id="GO:0005840">
    <property type="term" value="C:ribosome"/>
    <property type="evidence" value="ECO:0007669"/>
    <property type="project" value="UniProtKB-KW"/>
</dbReference>
<feature type="domain" description="Calcineurin-like phosphoesterase" evidence="6">
    <location>
        <begin position="230"/>
        <end position="465"/>
    </location>
</feature>
<evidence type="ECO:0000256" key="4">
    <source>
        <dbReference type="RuleBase" id="RU000669"/>
    </source>
</evidence>
<evidence type="ECO:0000313" key="7">
    <source>
        <dbReference type="EMBL" id="PWY85376.1"/>
    </source>
</evidence>
<reference evidence="7" key="1">
    <citation type="submission" date="2016-12" db="EMBL/GenBank/DDBJ databases">
        <title>The genomes of Aspergillus section Nigri reveals drivers in fungal speciation.</title>
        <authorList>
            <consortium name="DOE Joint Genome Institute"/>
            <person name="Vesth T.C."/>
            <person name="Nybo J."/>
            <person name="Theobald S."/>
            <person name="Brandl J."/>
            <person name="Frisvad J.C."/>
            <person name="Nielsen K.F."/>
            <person name="Lyhne E.K."/>
            <person name="Kogle M.E."/>
            <person name="Kuo A."/>
            <person name="Riley R."/>
            <person name="Clum A."/>
            <person name="Nolan M."/>
            <person name="Lipzen A."/>
            <person name="Salamov A."/>
            <person name="Henrissat B."/>
            <person name="Wiebenga A."/>
            <person name="De vries R.P."/>
            <person name="Grigoriev I.V."/>
            <person name="Mortensen U.H."/>
            <person name="Andersen M.R."/>
            <person name="Baker S.E."/>
        </authorList>
    </citation>
    <scope>NUCLEOTIDE SEQUENCE</scope>
    <source>
        <strain evidence="7">CBS 122712</strain>
    </source>
</reference>
<dbReference type="Proteomes" id="UP000246171">
    <property type="component" value="Unassembled WGS sequence"/>
</dbReference>
<dbReference type="InterPro" id="IPR042563">
    <property type="entry name" value="Ribosomal_protein_eS8_euk"/>
</dbReference>
<dbReference type="Pfam" id="PF01201">
    <property type="entry name" value="Ribosomal_S8e"/>
    <property type="match status" value="1"/>
</dbReference>
<evidence type="ECO:0000256" key="5">
    <source>
        <dbReference type="SAM" id="MobiDB-lite"/>
    </source>
</evidence>
<dbReference type="FunFam" id="1.10.168.20:FF:000001">
    <property type="entry name" value="40S ribosomal protein S8"/>
    <property type="match status" value="1"/>
</dbReference>
<dbReference type="FunFam" id="3.10.290.70:FF:000006">
    <property type="entry name" value="40S ribosomal protein S8"/>
    <property type="match status" value="1"/>
</dbReference>
<comment type="similarity">
    <text evidence="1 4">Belongs to the eukaryotic ribosomal protein eS8 family.</text>
</comment>